<dbReference type="Gene3D" id="3.80.10.10">
    <property type="entry name" value="Ribonuclease Inhibitor"/>
    <property type="match status" value="1"/>
</dbReference>
<dbReference type="SUPFAM" id="SSF52047">
    <property type="entry name" value="RNI-like"/>
    <property type="match status" value="1"/>
</dbReference>
<proteinExistence type="predicted"/>
<keyword evidence="3" id="KW-1185">Reference proteome</keyword>
<dbReference type="InParanoid" id="A0A1B7MT56"/>
<accession>A0A1B7MT56</accession>
<dbReference type="AlphaFoldDB" id="A0A1B7MT56"/>
<evidence type="ECO:0000259" key="1">
    <source>
        <dbReference type="Pfam" id="PF12937"/>
    </source>
</evidence>
<dbReference type="Proteomes" id="UP000092154">
    <property type="component" value="Unassembled WGS sequence"/>
</dbReference>
<dbReference type="InterPro" id="IPR032675">
    <property type="entry name" value="LRR_dom_sf"/>
</dbReference>
<protein>
    <recommendedName>
        <fullName evidence="1">F-box domain-containing protein</fullName>
    </recommendedName>
</protein>
<evidence type="ECO:0000313" key="3">
    <source>
        <dbReference type="Proteomes" id="UP000092154"/>
    </source>
</evidence>
<dbReference type="Pfam" id="PF12937">
    <property type="entry name" value="F-box-like"/>
    <property type="match status" value="1"/>
</dbReference>
<sequence>MEDLIIKTDSISRRLPPEIMAIIFEFCLDQKQMSTPSASKAPLLLGLVCRSWRAVLLSTPALWTTMSLHFYDDSIGRRSDKQKVISALEHWLKYSTPMPIFIEFIDHRAWNRDSDPLVEALITKLTTFASRWRSLSFQFSCRYFPILFDFTSSTKLTSLEHFAIHGDMRGGLISVDVPRHLDLTSATRLKSLSYTGTGRFAKDHIKVGWEGLTHLFLDYDAHHDKSFTISRFYPQLNSCENLTTFSLGIGQPGLLRRGNERILLPHLDTLRVRRLSPFAHARSVIDPLTLPQLKTLEIDATALLIWNNHWHDRQFSELLARSACMLQELYIKDVDFPTEELFRCFDHAPHLTNIVFDPSPRCYRMEDVVKRLTIQPSDAWTSINPCLPNMQRLALSAARESCLDGILEMILSRQRIRDLGAAIAPIQCFELSFYDHFHTREDDRRTVIANFEDSLRHMHSPGANTDMQFAVVIHALYDPTYLDV</sequence>
<dbReference type="InterPro" id="IPR001810">
    <property type="entry name" value="F-box_dom"/>
</dbReference>
<organism evidence="2 3">
    <name type="scientific">Rhizopogon vinicolor AM-OR11-026</name>
    <dbReference type="NCBI Taxonomy" id="1314800"/>
    <lineage>
        <taxon>Eukaryota</taxon>
        <taxon>Fungi</taxon>
        <taxon>Dikarya</taxon>
        <taxon>Basidiomycota</taxon>
        <taxon>Agaricomycotina</taxon>
        <taxon>Agaricomycetes</taxon>
        <taxon>Agaricomycetidae</taxon>
        <taxon>Boletales</taxon>
        <taxon>Suillineae</taxon>
        <taxon>Rhizopogonaceae</taxon>
        <taxon>Rhizopogon</taxon>
    </lineage>
</organism>
<evidence type="ECO:0000313" key="2">
    <source>
        <dbReference type="EMBL" id="OAX35747.1"/>
    </source>
</evidence>
<dbReference type="EMBL" id="KV448471">
    <property type="protein sequence ID" value="OAX35747.1"/>
    <property type="molecule type" value="Genomic_DNA"/>
</dbReference>
<reference evidence="2 3" key="1">
    <citation type="submission" date="2016-06" db="EMBL/GenBank/DDBJ databases">
        <title>Comparative genomics of the ectomycorrhizal sister species Rhizopogon vinicolor and Rhizopogon vesiculosus (Basidiomycota: Boletales) reveals a divergence of the mating type B locus.</title>
        <authorList>
            <consortium name="DOE Joint Genome Institute"/>
            <person name="Mujic A.B."/>
            <person name="Kuo A."/>
            <person name="Tritt A."/>
            <person name="Lipzen A."/>
            <person name="Chen C."/>
            <person name="Johnson J."/>
            <person name="Sharma A."/>
            <person name="Barry K."/>
            <person name="Grigoriev I.V."/>
            <person name="Spatafora J.W."/>
        </authorList>
    </citation>
    <scope>NUCLEOTIDE SEQUENCE [LARGE SCALE GENOMIC DNA]</scope>
    <source>
        <strain evidence="2 3">AM-OR11-026</strain>
    </source>
</reference>
<dbReference type="Gene3D" id="1.20.1280.50">
    <property type="match status" value="1"/>
</dbReference>
<dbReference type="OrthoDB" id="2685932at2759"/>
<feature type="domain" description="F-box" evidence="1">
    <location>
        <begin position="14"/>
        <end position="68"/>
    </location>
</feature>
<name>A0A1B7MT56_9AGAM</name>
<gene>
    <name evidence="2" type="ORF">K503DRAFT_868029</name>
</gene>
<dbReference type="STRING" id="1314800.A0A1B7MT56"/>